<name>F9G676_FUSOF</name>
<dbReference type="AlphaFoldDB" id="F9G676"/>
<comment type="caution">
    <text evidence="2">The sequence shown here is derived from an EMBL/GenBank/DDBJ whole genome shotgun (WGS) entry which is preliminary data.</text>
</comment>
<evidence type="ECO:0000313" key="2">
    <source>
        <dbReference type="EMBL" id="EGU75313.1"/>
    </source>
</evidence>
<gene>
    <name evidence="2" type="ORF">FOXB_14158</name>
</gene>
<accession>F9G676</accession>
<dbReference type="OrthoDB" id="5074906at2759"/>
<protein>
    <submittedName>
        <fullName evidence="2">Uncharacterized protein</fullName>
    </submittedName>
</protein>
<proteinExistence type="predicted"/>
<organism evidence="2">
    <name type="scientific">Fusarium oxysporum (strain Fo5176)</name>
    <name type="common">Fusarium vascular wilt</name>
    <dbReference type="NCBI Taxonomy" id="660025"/>
    <lineage>
        <taxon>Eukaryota</taxon>
        <taxon>Fungi</taxon>
        <taxon>Dikarya</taxon>
        <taxon>Ascomycota</taxon>
        <taxon>Pezizomycotina</taxon>
        <taxon>Sordariomycetes</taxon>
        <taxon>Hypocreomycetidae</taxon>
        <taxon>Hypocreales</taxon>
        <taxon>Nectriaceae</taxon>
        <taxon>Fusarium</taxon>
        <taxon>Fusarium oxysporum species complex</taxon>
    </lineage>
</organism>
<reference evidence="2" key="1">
    <citation type="journal article" date="2012" name="Mol. Plant Microbe Interact.">
        <title>A highly conserved effector in Fusarium oxysporum is required for full virulence on Arabidopsis.</title>
        <authorList>
            <person name="Thatcher L.F."/>
            <person name="Gardiner D.M."/>
            <person name="Kazan K."/>
            <person name="Manners J."/>
        </authorList>
    </citation>
    <scope>NUCLEOTIDE SEQUENCE [LARGE SCALE GENOMIC DNA]</scope>
    <source>
        <strain evidence="2">Fo5176</strain>
    </source>
</reference>
<sequence>MTSQRDTFDPANVPRPENMGQRRGYIDQYIQRFHSDLVPRIEEKRKASYPIVCKHYHEQRGQIEVPSVYFEYVVDKTMWKNIFKPLGGGATPAWPWEKGPEADDMSDGMSNVYREWRIDNGLPIATPQQEADHSSDHLINRVKNPVVVDQALREALWLRIVEPGLVVSWEIYNAAPLGLVVPLGLVIGFKDEASQTLPQVQRNLITLWCDVVAWFCEAVAGGTVSLASYLRVIQVTSYALQRTPAHEQAHSSWERALQAPQHFASQARERRETLKKWAPMVKQIIKKPFGEAEQELGTWIWSDDADLVEREIRLAIVREIWLYGSSKPEVIRRAFNWLTYFSTNLDPSI</sequence>
<dbReference type="EMBL" id="AFQF01003497">
    <property type="protein sequence ID" value="EGU75313.1"/>
    <property type="molecule type" value="Genomic_DNA"/>
</dbReference>
<feature type="region of interest" description="Disordered" evidence="1">
    <location>
        <begin position="1"/>
        <end position="21"/>
    </location>
</feature>
<evidence type="ECO:0000256" key="1">
    <source>
        <dbReference type="SAM" id="MobiDB-lite"/>
    </source>
</evidence>